<evidence type="ECO:0000313" key="1">
    <source>
        <dbReference type="EMBL" id="PKI76467.1"/>
    </source>
</evidence>
<dbReference type="Proteomes" id="UP000233551">
    <property type="component" value="Unassembled WGS sequence"/>
</dbReference>
<dbReference type="AlphaFoldDB" id="A0A2I0L6Y2"/>
<sequence length="74" mass="7563">GQPMETRHVVGDLPPISFGGARVTGQGGCFGCKTQIPLAVSGFPEEAWWGTGGGFLLGVDWVTTGAKNVSGEGE</sequence>
<accession>A0A2I0L6Y2</accession>
<organism evidence="1 2">
    <name type="scientific">Punica granatum</name>
    <name type="common">Pomegranate</name>
    <dbReference type="NCBI Taxonomy" id="22663"/>
    <lineage>
        <taxon>Eukaryota</taxon>
        <taxon>Viridiplantae</taxon>
        <taxon>Streptophyta</taxon>
        <taxon>Embryophyta</taxon>
        <taxon>Tracheophyta</taxon>
        <taxon>Spermatophyta</taxon>
        <taxon>Magnoliopsida</taxon>
        <taxon>eudicotyledons</taxon>
        <taxon>Gunneridae</taxon>
        <taxon>Pentapetalae</taxon>
        <taxon>rosids</taxon>
        <taxon>malvids</taxon>
        <taxon>Myrtales</taxon>
        <taxon>Lythraceae</taxon>
        <taxon>Punica</taxon>
    </lineage>
</organism>
<evidence type="ECO:0000313" key="2">
    <source>
        <dbReference type="Proteomes" id="UP000233551"/>
    </source>
</evidence>
<protein>
    <submittedName>
        <fullName evidence="1">Uncharacterized protein</fullName>
    </submittedName>
</protein>
<keyword evidence="2" id="KW-1185">Reference proteome</keyword>
<dbReference type="EMBL" id="PGOL01000117">
    <property type="protein sequence ID" value="PKI76467.1"/>
    <property type="molecule type" value="Genomic_DNA"/>
</dbReference>
<name>A0A2I0L6Y2_PUNGR</name>
<feature type="non-terminal residue" evidence="1">
    <location>
        <position position="1"/>
    </location>
</feature>
<gene>
    <name evidence="1" type="ORF">CRG98_003138</name>
</gene>
<proteinExistence type="predicted"/>
<comment type="caution">
    <text evidence="1">The sequence shown here is derived from an EMBL/GenBank/DDBJ whole genome shotgun (WGS) entry which is preliminary data.</text>
</comment>
<reference evidence="1 2" key="1">
    <citation type="submission" date="2017-11" db="EMBL/GenBank/DDBJ databases">
        <title>De-novo sequencing of pomegranate (Punica granatum L.) genome.</title>
        <authorList>
            <person name="Akparov Z."/>
            <person name="Amiraslanov A."/>
            <person name="Hajiyeva S."/>
            <person name="Abbasov M."/>
            <person name="Kaur K."/>
            <person name="Hamwieh A."/>
            <person name="Solovyev V."/>
            <person name="Salamov A."/>
            <person name="Braich B."/>
            <person name="Kosarev P."/>
            <person name="Mahmoud A."/>
            <person name="Hajiyev E."/>
            <person name="Babayeva S."/>
            <person name="Izzatullayeva V."/>
            <person name="Mammadov A."/>
            <person name="Mammadov A."/>
            <person name="Sharifova S."/>
            <person name="Ojaghi J."/>
            <person name="Eynullazada K."/>
            <person name="Bayramov B."/>
            <person name="Abdulazimova A."/>
            <person name="Shahmuradov I."/>
        </authorList>
    </citation>
    <scope>NUCLEOTIDE SEQUENCE [LARGE SCALE GENOMIC DNA]</scope>
    <source>
        <strain evidence="2">cv. AG2017</strain>
        <tissue evidence="1">Leaf</tissue>
    </source>
</reference>